<keyword evidence="2" id="KW-1133">Transmembrane helix</keyword>
<accession>A0A2P5YPC3</accession>
<keyword evidence="1" id="KW-0694">RNA-binding</keyword>
<evidence type="ECO:0000313" key="4">
    <source>
        <dbReference type="EMBL" id="PPS17436.1"/>
    </source>
</evidence>
<proteinExistence type="inferred from homology"/>
<organism evidence="4 5">
    <name type="scientific">Gossypium barbadense</name>
    <name type="common">Sea Island cotton</name>
    <name type="synonym">Hibiscus barbadensis</name>
    <dbReference type="NCBI Taxonomy" id="3634"/>
    <lineage>
        <taxon>Eukaryota</taxon>
        <taxon>Viridiplantae</taxon>
        <taxon>Streptophyta</taxon>
        <taxon>Embryophyta</taxon>
        <taxon>Tracheophyta</taxon>
        <taxon>Spermatophyta</taxon>
        <taxon>Magnoliopsida</taxon>
        <taxon>eudicotyledons</taxon>
        <taxon>Gunneridae</taxon>
        <taxon>Pentapetalae</taxon>
        <taxon>rosids</taxon>
        <taxon>malvids</taxon>
        <taxon>Malvales</taxon>
        <taxon>Malvaceae</taxon>
        <taxon>Malvoideae</taxon>
        <taxon>Gossypium</taxon>
    </lineage>
</organism>
<evidence type="ECO:0000256" key="1">
    <source>
        <dbReference type="RuleBase" id="RU369095"/>
    </source>
</evidence>
<dbReference type="PANTHER" id="PTHR12357">
    <property type="entry name" value="YTH YT521-B HOMOLOGY DOMAIN-CONTAINING"/>
    <property type="match status" value="1"/>
</dbReference>
<keyword evidence="2" id="KW-0472">Membrane</keyword>
<dbReference type="PANTHER" id="PTHR12357:SF120">
    <property type="entry name" value="YTH DOMAIN-CONTAINING FAMILY PROTEIN"/>
    <property type="match status" value="1"/>
</dbReference>
<dbReference type="PROSITE" id="PS50882">
    <property type="entry name" value="YTH"/>
    <property type="match status" value="1"/>
</dbReference>
<dbReference type="GO" id="GO:0005737">
    <property type="term" value="C:cytoplasm"/>
    <property type="evidence" value="ECO:0007669"/>
    <property type="project" value="TreeGrafter"/>
</dbReference>
<dbReference type="EMBL" id="KZ662926">
    <property type="protein sequence ID" value="PPS17436.1"/>
    <property type="molecule type" value="Genomic_DNA"/>
</dbReference>
<dbReference type="AlphaFoldDB" id="A0A2P5YPC3"/>
<dbReference type="InterPro" id="IPR045168">
    <property type="entry name" value="YTH_prot"/>
</dbReference>
<dbReference type="GO" id="GO:0061157">
    <property type="term" value="P:mRNA destabilization"/>
    <property type="evidence" value="ECO:0007669"/>
    <property type="project" value="TreeGrafter"/>
</dbReference>
<dbReference type="OrthoDB" id="306690at2759"/>
<comment type="function">
    <text evidence="1">Specifically recognizes and binds N6-methyladenosine (m6A)-containing RNAs, and regulates mRNA stability. M6A is a modification present at internal sites of mRNAs and some non-coding RNAs and plays a role in mRNA stability and processing.</text>
</comment>
<evidence type="ECO:0000259" key="3">
    <source>
        <dbReference type="PROSITE" id="PS50882"/>
    </source>
</evidence>
<dbReference type="GO" id="GO:0003729">
    <property type="term" value="F:mRNA binding"/>
    <property type="evidence" value="ECO:0007669"/>
    <property type="project" value="UniProtKB-UniRule"/>
</dbReference>
<name>A0A2P5YPC3_GOSBA</name>
<protein>
    <recommendedName>
        <fullName evidence="1">YTH domain-containing family protein</fullName>
    </recommendedName>
</protein>
<keyword evidence="2" id="KW-0812">Transmembrane</keyword>
<evidence type="ECO:0000313" key="5">
    <source>
        <dbReference type="Proteomes" id="UP000239757"/>
    </source>
</evidence>
<evidence type="ECO:0000256" key="2">
    <source>
        <dbReference type="SAM" id="Phobius"/>
    </source>
</evidence>
<feature type="domain" description="YTH" evidence="3">
    <location>
        <begin position="471"/>
        <end position="608"/>
    </location>
</feature>
<dbReference type="GO" id="GO:1990247">
    <property type="term" value="F:N6-methyladenosine-containing RNA reader activity"/>
    <property type="evidence" value="ECO:0007669"/>
    <property type="project" value="UniProtKB-UniRule"/>
</dbReference>
<dbReference type="InterPro" id="IPR007275">
    <property type="entry name" value="YTH_domain"/>
</dbReference>
<dbReference type="Pfam" id="PF04146">
    <property type="entry name" value="YTH"/>
    <property type="match status" value="1"/>
</dbReference>
<dbReference type="Gene3D" id="3.10.590.10">
    <property type="entry name" value="ph1033 like domains"/>
    <property type="match status" value="1"/>
</dbReference>
<feature type="transmembrane region" description="Helical" evidence="2">
    <location>
        <begin position="126"/>
        <end position="148"/>
    </location>
</feature>
<dbReference type="CDD" id="cd21134">
    <property type="entry name" value="YTH"/>
    <property type="match status" value="1"/>
</dbReference>
<sequence>MAHQTSDRMTSTDFDNGFGILDSAEVFNVMVLDSNILSNPNALTNKDLIAVGSLRDGSSHQSGFMPSVVESTTTYLPNAYSPEAQFHQEDSTEGDSKLDVRHDMQLYGLRLLRQLVSTVVAGRISFLYGTLCSFLLCSLLMKFSLWFWNAAHKQSSLLPYVNAEGLDNGFHDIYNETASLGFHGLGHSPQMQQRAYAPVSSYLPPVGDPIGLSNARHFITIDSSYHQPSISRNIPHVTSKAQFSHLECPVNIEQQVVGKRFGLGTNYLPQSGSFDGGRNFFGSSSSLCSSYQGSDGFAVGGFCSDWSKPFSGKSSLFRPSYAPASPERVGSLEFSSNDPAMCDFMILVSFQKGPFNGFGCTSSSSRGYSGSKSDQRSCHGSVSTNSLGISGHNWPTLAEARQGGSCNDFSCSCTVTLDTLSERNRGPRAFKPKTQITTKGFIVDSSKNGTINGITNGSYNRQNFVTDYEGAKFFVIKSYSEDNVHKSIKYGVWASTPIGNKKLDTAYHEAKAKQGTCPVFLLFSVNASAQFCGVAEMVGPVDFDKSVDYWLQNKWSGQFPVKWHIIKDVPNSQFRHILLESNDNKPVTNSRDTQEVEFEQGIEMINIFKNYESHSSILDDFYFYEERQKAMQERKARQLTSLVASDDLVCEASNLVSLPNDIVKKMSKSFAEVLLLNENEQAGGGTGKVLSAACGGRGR</sequence>
<gene>
    <name evidence="4" type="ORF">GOBAR_AA03137</name>
</gene>
<comment type="similarity">
    <text evidence="1">Belongs to the YTHDF family.</text>
</comment>
<reference evidence="4 5" key="1">
    <citation type="submission" date="2015-01" db="EMBL/GenBank/DDBJ databases">
        <title>Genome of allotetraploid Gossypium barbadense reveals genomic plasticity and fiber elongation in cotton evolution.</title>
        <authorList>
            <person name="Chen X."/>
            <person name="Liu X."/>
            <person name="Zhao B."/>
            <person name="Zheng H."/>
            <person name="Hu Y."/>
            <person name="Lu G."/>
            <person name="Yang C."/>
            <person name="Chen J."/>
            <person name="Shan C."/>
            <person name="Zhang L."/>
            <person name="Zhou Y."/>
            <person name="Wang L."/>
            <person name="Guo W."/>
            <person name="Bai Y."/>
            <person name="Ruan J."/>
            <person name="Shangguan X."/>
            <person name="Mao Y."/>
            <person name="Jiang J."/>
            <person name="Zhu Y."/>
            <person name="Lei J."/>
            <person name="Kang H."/>
            <person name="Chen S."/>
            <person name="He X."/>
            <person name="Wang R."/>
            <person name="Wang Y."/>
            <person name="Chen J."/>
            <person name="Wang L."/>
            <person name="Yu S."/>
            <person name="Wang B."/>
            <person name="Wei J."/>
            <person name="Song S."/>
            <person name="Lu X."/>
            <person name="Gao Z."/>
            <person name="Gu W."/>
            <person name="Deng X."/>
            <person name="Ma D."/>
            <person name="Wang S."/>
            <person name="Liang W."/>
            <person name="Fang L."/>
            <person name="Cai C."/>
            <person name="Zhu X."/>
            <person name="Zhou B."/>
            <person name="Zhang Y."/>
            <person name="Chen Z."/>
            <person name="Xu S."/>
            <person name="Zhu R."/>
            <person name="Wang S."/>
            <person name="Zhang T."/>
            <person name="Zhao G."/>
        </authorList>
    </citation>
    <scope>NUCLEOTIDE SEQUENCE [LARGE SCALE GENOMIC DNA]</scope>
    <source>
        <strain evidence="5">cv. Xinhai21</strain>
        <tissue evidence="4">Leaf</tissue>
    </source>
</reference>
<dbReference type="Proteomes" id="UP000239757">
    <property type="component" value="Unassembled WGS sequence"/>
</dbReference>